<dbReference type="SUPFAM" id="SSF53850">
    <property type="entry name" value="Periplasmic binding protein-like II"/>
    <property type="match status" value="1"/>
</dbReference>
<evidence type="ECO:0000256" key="1">
    <source>
        <dbReference type="ARBA" id="ARBA00009437"/>
    </source>
</evidence>
<feature type="domain" description="HTH lysR-type" evidence="5">
    <location>
        <begin position="4"/>
        <end position="61"/>
    </location>
</feature>
<dbReference type="InterPro" id="IPR000847">
    <property type="entry name" value="LysR_HTH_N"/>
</dbReference>
<evidence type="ECO:0000256" key="4">
    <source>
        <dbReference type="ARBA" id="ARBA00023163"/>
    </source>
</evidence>
<accession>A0A4Y3HXC6</accession>
<dbReference type="RefSeq" id="WP_141346301.1">
    <property type="nucleotide sequence ID" value="NZ_BJLF01000013.1"/>
</dbReference>
<evidence type="ECO:0000313" key="7">
    <source>
        <dbReference type="Proteomes" id="UP000318717"/>
    </source>
</evidence>
<dbReference type="InterPro" id="IPR036390">
    <property type="entry name" value="WH_DNA-bd_sf"/>
</dbReference>
<dbReference type="InterPro" id="IPR005119">
    <property type="entry name" value="LysR_subst-bd"/>
</dbReference>
<dbReference type="PANTHER" id="PTHR30537">
    <property type="entry name" value="HTH-TYPE TRANSCRIPTIONAL REGULATOR"/>
    <property type="match status" value="1"/>
</dbReference>
<dbReference type="Gene3D" id="3.40.190.290">
    <property type="match status" value="1"/>
</dbReference>
<dbReference type="OrthoDB" id="9786526at2"/>
<dbReference type="EMBL" id="BJLF01000013">
    <property type="protein sequence ID" value="GEA51829.1"/>
    <property type="molecule type" value="Genomic_DNA"/>
</dbReference>
<dbReference type="SUPFAM" id="SSF46785">
    <property type="entry name" value="Winged helix' DNA-binding domain"/>
    <property type="match status" value="1"/>
</dbReference>
<dbReference type="GO" id="GO:0043565">
    <property type="term" value="F:sequence-specific DNA binding"/>
    <property type="evidence" value="ECO:0007669"/>
    <property type="project" value="TreeGrafter"/>
</dbReference>
<evidence type="ECO:0000256" key="3">
    <source>
        <dbReference type="ARBA" id="ARBA00023125"/>
    </source>
</evidence>
<evidence type="ECO:0000313" key="6">
    <source>
        <dbReference type="EMBL" id="GEA51829.1"/>
    </source>
</evidence>
<protein>
    <submittedName>
        <fullName evidence="6">LysR family transcriptional regulator</fullName>
    </submittedName>
</protein>
<dbReference type="Pfam" id="PF03466">
    <property type="entry name" value="LysR_substrate"/>
    <property type="match status" value="1"/>
</dbReference>
<evidence type="ECO:0000256" key="2">
    <source>
        <dbReference type="ARBA" id="ARBA00023015"/>
    </source>
</evidence>
<comment type="caution">
    <text evidence="6">The sequence shown here is derived from an EMBL/GenBank/DDBJ whole genome shotgun (WGS) entry which is preliminary data.</text>
</comment>
<dbReference type="Gene3D" id="1.10.10.10">
    <property type="entry name" value="Winged helix-like DNA-binding domain superfamily/Winged helix DNA-binding domain"/>
    <property type="match status" value="1"/>
</dbReference>
<dbReference type="PANTHER" id="PTHR30537:SF5">
    <property type="entry name" value="HTH-TYPE TRANSCRIPTIONAL ACTIVATOR TTDR-RELATED"/>
    <property type="match status" value="1"/>
</dbReference>
<dbReference type="Proteomes" id="UP000318717">
    <property type="component" value="Unassembled WGS sequence"/>
</dbReference>
<sequence>MKRTSLDDLYLFHSVAKYNSISDASKHLSVSIATISRRLIALEEELNLKLFNRTRRNLTLTNDGQTYYQQLHEIFDRLDTEVELLRYKNSSPVGHLKIGLPSFIYEYILSDAIHHFHESYPKIKLTISPVYDRNIDIDDEIDIAFRLHKPESPDLVSKRILFLEQVLVAATPSEQSFSDYSELKQWLDSKQLISHLEDAKIDLMDPGKKTWHTYNSKNQRLTLTMGSMILRNLSQSDTIALLPKAMVEQQLNDNKLFDVAKDWDKPILPINMIYRSRKNLPSAHRLFIDMISNYFTH</sequence>
<dbReference type="PROSITE" id="PS50931">
    <property type="entry name" value="HTH_LYSR"/>
    <property type="match status" value="1"/>
</dbReference>
<evidence type="ECO:0000259" key="5">
    <source>
        <dbReference type="PROSITE" id="PS50931"/>
    </source>
</evidence>
<dbReference type="GO" id="GO:0003700">
    <property type="term" value="F:DNA-binding transcription factor activity"/>
    <property type="evidence" value="ECO:0007669"/>
    <property type="project" value="InterPro"/>
</dbReference>
<dbReference type="InterPro" id="IPR036388">
    <property type="entry name" value="WH-like_DNA-bd_sf"/>
</dbReference>
<keyword evidence="7" id="KW-1185">Reference proteome</keyword>
<dbReference type="AlphaFoldDB" id="A0A4Y3HXC6"/>
<proteinExistence type="inferred from homology"/>
<name>A0A4Y3HXC6_9VIBR</name>
<gene>
    <name evidence="6" type="ORF">VIN01S_26330</name>
</gene>
<dbReference type="FunFam" id="1.10.10.10:FF:000001">
    <property type="entry name" value="LysR family transcriptional regulator"/>
    <property type="match status" value="1"/>
</dbReference>
<dbReference type="GO" id="GO:0006351">
    <property type="term" value="P:DNA-templated transcription"/>
    <property type="evidence" value="ECO:0007669"/>
    <property type="project" value="TreeGrafter"/>
</dbReference>
<dbReference type="Pfam" id="PF00126">
    <property type="entry name" value="HTH_1"/>
    <property type="match status" value="1"/>
</dbReference>
<keyword evidence="4" id="KW-0804">Transcription</keyword>
<comment type="similarity">
    <text evidence="1">Belongs to the LysR transcriptional regulatory family.</text>
</comment>
<organism evidence="6 7">
    <name type="scientific">Vibrio inusitatus NBRC 102082</name>
    <dbReference type="NCBI Taxonomy" id="1219070"/>
    <lineage>
        <taxon>Bacteria</taxon>
        <taxon>Pseudomonadati</taxon>
        <taxon>Pseudomonadota</taxon>
        <taxon>Gammaproteobacteria</taxon>
        <taxon>Vibrionales</taxon>
        <taxon>Vibrionaceae</taxon>
        <taxon>Vibrio</taxon>
    </lineage>
</organism>
<dbReference type="InterPro" id="IPR058163">
    <property type="entry name" value="LysR-type_TF_proteobact-type"/>
</dbReference>
<reference evidence="6 7" key="1">
    <citation type="submission" date="2019-06" db="EMBL/GenBank/DDBJ databases">
        <title>Whole genome shotgun sequence of Vibrio inusitatus NBRC 102082.</title>
        <authorList>
            <person name="Hosoyama A."/>
            <person name="Uohara A."/>
            <person name="Ohji S."/>
            <person name="Ichikawa N."/>
        </authorList>
    </citation>
    <scope>NUCLEOTIDE SEQUENCE [LARGE SCALE GENOMIC DNA]</scope>
    <source>
        <strain evidence="6 7">NBRC 102082</strain>
    </source>
</reference>
<keyword evidence="2" id="KW-0805">Transcription regulation</keyword>
<keyword evidence="3" id="KW-0238">DNA-binding</keyword>